<dbReference type="Pfam" id="PF07313">
    <property type="entry name" value="AmiA-like"/>
    <property type="match status" value="1"/>
</dbReference>
<evidence type="ECO:0000256" key="1">
    <source>
        <dbReference type="SAM" id="SignalP"/>
    </source>
</evidence>
<dbReference type="AlphaFoldDB" id="A0A939GHI2"/>
<proteinExistence type="predicted"/>
<gene>
    <name evidence="2" type="ORF">J2I47_21470</name>
</gene>
<evidence type="ECO:0000313" key="3">
    <source>
        <dbReference type="Proteomes" id="UP000664034"/>
    </source>
</evidence>
<accession>A0A939GHI2</accession>
<sequence>MNARLLCLLLAVFALPATAQTADDLKYVTIVPGKTAAETAVRTGESFLGRPYVHYTLEGNATEQLVVNLQQFDCTTFIETTLALAFTDQELGASYSPAQAEPVFRKYLTKIRYRNGQIDGYASRLHYLSDWLRDNERKGFVQDVTHDIGGVQVQKAVNYMTTAVHKYPHMSDPAVYKQITQVQTDISQQPFWFIRKDQFRAIESKLREGDIILLTAARPGLDTRHVGYATWRNGRVYLLHASSDYHKVVITPQPLADYLLGNKRLSGVRVARIRSIPNKVAFRPKHARLMSLLVKQ</sequence>
<protein>
    <submittedName>
        <fullName evidence="2">DUF1460 domain-containing protein</fullName>
    </submittedName>
</protein>
<keyword evidence="1" id="KW-0732">Signal</keyword>
<dbReference type="EMBL" id="JAFMYV010000012">
    <property type="protein sequence ID" value="MBO0939139.1"/>
    <property type="molecule type" value="Genomic_DNA"/>
</dbReference>
<feature type="chain" id="PRO_5037897607" evidence="1">
    <location>
        <begin position="20"/>
        <end position="296"/>
    </location>
</feature>
<organism evidence="2 3">
    <name type="scientific">Fibrella rubiginis</name>
    <dbReference type="NCBI Taxonomy" id="2817060"/>
    <lineage>
        <taxon>Bacteria</taxon>
        <taxon>Pseudomonadati</taxon>
        <taxon>Bacteroidota</taxon>
        <taxon>Cytophagia</taxon>
        <taxon>Cytophagales</taxon>
        <taxon>Spirosomataceae</taxon>
        <taxon>Fibrella</taxon>
    </lineage>
</organism>
<evidence type="ECO:0000313" key="2">
    <source>
        <dbReference type="EMBL" id="MBO0939139.1"/>
    </source>
</evidence>
<dbReference type="InterPro" id="IPR038765">
    <property type="entry name" value="Papain-like_cys_pep_sf"/>
</dbReference>
<name>A0A939GHI2_9BACT</name>
<dbReference type="Proteomes" id="UP000664034">
    <property type="component" value="Unassembled WGS sequence"/>
</dbReference>
<feature type="signal peptide" evidence="1">
    <location>
        <begin position="1"/>
        <end position="19"/>
    </location>
</feature>
<dbReference type="SUPFAM" id="SSF54001">
    <property type="entry name" value="Cysteine proteinases"/>
    <property type="match status" value="1"/>
</dbReference>
<dbReference type="InterPro" id="IPR010846">
    <property type="entry name" value="AmiA-like"/>
</dbReference>
<reference evidence="2" key="1">
    <citation type="submission" date="2021-03" db="EMBL/GenBank/DDBJ databases">
        <title>Fibrella sp. HMF5335 genome sequencing and assembly.</title>
        <authorList>
            <person name="Kang H."/>
            <person name="Kim H."/>
            <person name="Bae S."/>
            <person name="Joh K."/>
        </authorList>
    </citation>
    <scope>NUCLEOTIDE SEQUENCE</scope>
    <source>
        <strain evidence="2">HMF5335</strain>
    </source>
</reference>
<keyword evidence="3" id="KW-1185">Reference proteome</keyword>
<comment type="caution">
    <text evidence="2">The sequence shown here is derived from an EMBL/GenBank/DDBJ whole genome shotgun (WGS) entry which is preliminary data.</text>
</comment>
<dbReference type="RefSeq" id="WP_207366670.1">
    <property type="nucleotide sequence ID" value="NZ_JAFMYV010000012.1"/>
</dbReference>
<dbReference type="Gene3D" id="1.10.3670.10">
    <property type="entry name" value="Putative xylanase like domain"/>
    <property type="match status" value="1"/>
</dbReference>
<dbReference type="Gene3D" id="2.30.260.10">
    <property type="entry name" value="putative xylanase like domain"/>
    <property type="match status" value="1"/>
</dbReference>